<keyword evidence="3" id="KW-1185">Reference proteome</keyword>
<feature type="non-terminal residue" evidence="2">
    <location>
        <position position="556"/>
    </location>
</feature>
<feature type="region of interest" description="Disordered" evidence="1">
    <location>
        <begin position="525"/>
        <end position="556"/>
    </location>
</feature>
<name>A0ABV0WK90_9TELE</name>
<dbReference type="Gene3D" id="3.30.70.330">
    <property type="match status" value="2"/>
</dbReference>
<proteinExistence type="predicted"/>
<dbReference type="InterPro" id="IPR012677">
    <property type="entry name" value="Nucleotide-bd_a/b_plait_sf"/>
</dbReference>
<dbReference type="Proteomes" id="UP001444071">
    <property type="component" value="Unassembled WGS sequence"/>
</dbReference>
<reference evidence="2 3" key="1">
    <citation type="submission" date="2021-06" db="EMBL/GenBank/DDBJ databases">
        <authorList>
            <person name="Palmer J.M."/>
        </authorList>
    </citation>
    <scope>NUCLEOTIDE SEQUENCE [LARGE SCALE GENOMIC DNA]</scope>
    <source>
        <strain evidence="2 3">XR_2019</strain>
        <tissue evidence="2">Muscle</tissue>
    </source>
</reference>
<protein>
    <submittedName>
        <fullName evidence="2">Uncharacterized protein</fullName>
    </submittedName>
</protein>
<accession>A0ABV0WK90</accession>
<evidence type="ECO:0000313" key="2">
    <source>
        <dbReference type="EMBL" id="MEQ2268837.1"/>
    </source>
</evidence>
<evidence type="ECO:0000313" key="3">
    <source>
        <dbReference type="Proteomes" id="UP001444071"/>
    </source>
</evidence>
<organism evidence="2 3">
    <name type="scientific">Xenotaenia resolanae</name>
    <dbReference type="NCBI Taxonomy" id="208358"/>
    <lineage>
        <taxon>Eukaryota</taxon>
        <taxon>Metazoa</taxon>
        <taxon>Chordata</taxon>
        <taxon>Craniata</taxon>
        <taxon>Vertebrata</taxon>
        <taxon>Euteleostomi</taxon>
        <taxon>Actinopterygii</taxon>
        <taxon>Neopterygii</taxon>
        <taxon>Teleostei</taxon>
        <taxon>Neoteleostei</taxon>
        <taxon>Acanthomorphata</taxon>
        <taxon>Ovalentaria</taxon>
        <taxon>Atherinomorphae</taxon>
        <taxon>Cyprinodontiformes</taxon>
        <taxon>Goodeidae</taxon>
        <taxon>Xenotaenia</taxon>
    </lineage>
</organism>
<gene>
    <name evidence="2" type="ORF">XENORESO_016547</name>
</gene>
<comment type="caution">
    <text evidence="2">The sequence shown here is derived from an EMBL/GenBank/DDBJ whole genome shotgun (WGS) entry which is preliminary data.</text>
</comment>
<dbReference type="EMBL" id="JAHRIM010050597">
    <property type="protein sequence ID" value="MEQ2268837.1"/>
    <property type="molecule type" value="Genomic_DNA"/>
</dbReference>
<evidence type="ECO:0000256" key="1">
    <source>
        <dbReference type="SAM" id="MobiDB-lite"/>
    </source>
</evidence>
<sequence>MSTEASLSVKLEPPAGLDSCLTAGERLRSLLRPQNIRCLAHNIIMSPKPFSLQSRLLLITDLPQYEDGCYTESGLSDLLHKFGFQYKDKNIYVIPQACMAFALMPSYENAKDVFLAAKQCLLFNGSKIGVEIVSSGILMTPFGFYKSLMETINIPVTDDGTSTIYIQNISPSEARDLRETLRKIDSVKNYLPLLNKVFIEFESAADADRIGVWYSLLKGHFAHNIYRIKLPTTSIKSLPPRLAAKAMPDSKDIVVGPVIPPTNIGVPDGSTAPFSVAMTTAPFVFPTVSPWFIIPKFRTVNKEEDLLASISVASKFSTIMVTGLPLGTYKHEDVARLVWKYFPEQNLQTLLYNIVVLPLQRRAFVVFNDWQSCHKFVKDFLKKQVSLKGRVLHIHLVLEEMHLGSSEEMMYQTLMKWSNARIPELESLQERLVCLELSDVSVNLLVTILEFVTNCSSIVGFLPLANRLCIEMAESRGVNQVVASCANMPEDWNKVRSVESVKSLKQRIEDSSEIKIHLELDTADINAKTPASKTGPQSPPPPPVPVNSSVSSLGTM</sequence>
<feature type="compositionally biased region" description="Low complexity" evidence="1">
    <location>
        <begin position="546"/>
        <end position="556"/>
    </location>
</feature>